<dbReference type="Gene3D" id="2.30.30.100">
    <property type="match status" value="1"/>
</dbReference>
<dbReference type="PANTHER" id="PTHR12835:SF5">
    <property type="entry name" value="BIOTIN--PROTEIN LIGASE"/>
    <property type="match status" value="1"/>
</dbReference>
<dbReference type="GO" id="GO:0004077">
    <property type="term" value="F:biotin--[biotin carboxyl-carrier protein] ligase activity"/>
    <property type="evidence" value="ECO:0007669"/>
    <property type="project" value="UniProtKB-EC"/>
</dbReference>
<dbReference type="NCBIfam" id="TIGR00121">
    <property type="entry name" value="birA_ligase"/>
    <property type="match status" value="1"/>
</dbReference>
<organism evidence="3 4">
    <name type="scientific">Pseudomarimonas salicorniae</name>
    <dbReference type="NCBI Taxonomy" id="2933270"/>
    <lineage>
        <taxon>Bacteria</taxon>
        <taxon>Pseudomonadati</taxon>
        <taxon>Pseudomonadota</taxon>
        <taxon>Gammaproteobacteria</taxon>
        <taxon>Lysobacterales</taxon>
        <taxon>Lysobacteraceae</taxon>
        <taxon>Pseudomarimonas</taxon>
    </lineage>
</organism>
<accession>A0ABT0GCI0</accession>
<dbReference type="EC" id="6.3.4.15" evidence="3"/>
<evidence type="ECO:0000256" key="1">
    <source>
        <dbReference type="ARBA" id="ARBA00022598"/>
    </source>
</evidence>
<sequence length="247" mass="26119">MKQVGGWPLEWQAVCDSSNSELLRRSERLPDRYALVVDAQTAGRGRQGRSWHSPPGANLYLSLFARLPLPARALGGLSLAVGIGVAETLRGLGAEEVGLKWPNDLLARGRKLGGILIEIAPGRDARSEVVMGLGLNLRLPAELDVGQPAIDMATLGHALAREALLERLLPALGKVIDAFCVSGFAPLRPRWEALDALLGRVVRLSAGARCEARVLGVADDGRLRLADAGGEFCCAAGEVSLRPADAG</sequence>
<dbReference type="Proteomes" id="UP001431449">
    <property type="component" value="Unassembled WGS sequence"/>
</dbReference>
<evidence type="ECO:0000313" key="4">
    <source>
        <dbReference type="Proteomes" id="UP001431449"/>
    </source>
</evidence>
<dbReference type="Gene3D" id="3.30.930.10">
    <property type="entry name" value="Bira Bifunctional Protein, Domain 2"/>
    <property type="match status" value="1"/>
</dbReference>
<dbReference type="InterPro" id="IPR045864">
    <property type="entry name" value="aa-tRNA-synth_II/BPL/LPL"/>
</dbReference>
<dbReference type="PANTHER" id="PTHR12835">
    <property type="entry name" value="BIOTIN PROTEIN LIGASE"/>
    <property type="match status" value="1"/>
</dbReference>
<dbReference type="RefSeq" id="WP_248204282.1">
    <property type="nucleotide sequence ID" value="NZ_JALNMH010000001.1"/>
</dbReference>
<keyword evidence="1 3" id="KW-0436">Ligase</keyword>
<gene>
    <name evidence="3" type="ORF">M0G41_00995</name>
</gene>
<dbReference type="EMBL" id="JALNMH010000001">
    <property type="protein sequence ID" value="MCK7592240.1"/>
    <property type="molecule type" value="Genomic_DNA"/>
</dbReference>
<dbReference type="InterPro" id="IPR004408">
    <property type="entry name" value="Biotin_CoA_COase_ligase"/>
</dbReference>
<feature type="domain" description="BPL/LPL catalytic" evidence="2">
    <location>
        <begin position="1"/>
        <end position="180"/>
    </location>
</feature>
<name>A0ABT0GCI0_9GAMM</name>
<dbReference type="CDD" id="cd16442">
    <property type="entry name" value="BPL"/>
    <property type="match status" value="1"/>
</dbReference>
<dbReference type="SUPFAM" id="SSF55681">
    <property type="entry name" value="Class II aaRS and biotin synthetases"/>
    <property type="match status" value="1"/>
</dbReference>
<reference evidence="3" key="1">
    <citation type="submission" date="2022-04" db="EMBL/GenBank/DDBJ databases">
        <title>Lysobacter sp. CAU 1642 isolated from sea sand.</title>
        <authorList>
            <person name="Kim W."/>
        </authorList>
    </citation>
    <scope>NUCLEOTIDE SEQUENCE</scope>
    <source>
        <strain evidence="3">CAU 1642</strain>
    </source>
</reference>
<dbReference type="InterPro" id="IPR004143">
    <property type="entry name" value="BPL_LPL_catalytic"/>
</dbReference>
<keyword evidence="4" id="KW-1185">Reference proteome</keyword>
<comment type="caution">
    <text evidence="3">The sequence shown here is derived from an EMBL/GenBank/DDBJ whole genome shotgun (WGS) entry which is preliminary data.</text>
</comment>
<dbReference type="PROSITE" id="PS51733">
    <property type="entry name" value="BPL_LPL_CATALYTIC"/>
    <property type="match status" value="1"/>
</dbReference>
<proteinExistence type="predicted"/>
<evidence type="ECO:0000313" key="3">
    <source>
        <dbReference type="EMBL" id="MCK7592240.1"/>
    </source>
</evidence>
<protein>
    <submittedName>
        <fullName evidence="3">Biotin--[acetyl-CoA-carboxylase] ligase</fullName>
        <ecNumber evidence="3">6.3.4.15</ecNumber>
    </submittedName>
</protein>
<evidence type="ECO:0000259" key="2">
    <source>
        <dbReference type="PROSITE" id="PS51733"/>
    </source>
</evidence>
<dbReference type="Pfam" id="PF03099">
    <property type="entry name" value="BPL_LplA_LipB"/>
    <property type="match status" value="1"/>
</dbReference>